<reference evidence="1 2" key="1">
    <citation type="submission" date="2019-02" db="EMBL/GenBank/DDBJ databases">
        <title>Deep-cultivation of Planctomycetes and their phenomic and genomic characterization uncovers novel biology.</title>
        <authorList>
            <person name="Wiegand S."/>
            <person name="Jogler M."/>
            <person name="Boedeker C."/>
            <person name="Pinto D."/>
            <person name="Vollmers J."/>
            <person name="Rivas-Marin E."/>
            <person name="Kohn T."/>
            <person name="Peeters S.H."/>
            <person name="Heuer A."/>
            <person name="Rast P."/>
            <person name="Oberbeckmann S."/>
            <person name="Bunk B."/>
            <person name="Jeske O."/>
            <person name="Meyerdierks A."/>
            <person name="Storesund J.E."/>
            <person name="Kallscheuer N."/>
            <person name="Luecker S."/>
            <person name="Lage O.M."/>
            <person name="Pohl T."/>
            <person name="Merkel B.J."/>
            <person name="Hornburger P."/>
            <person name="Mueller R.-W."/>
            <person name="Bruemmer F."/>
            <person name="Labrenz M."/>
            <person name="Spormann A.M."/>
            <person name="Op den Camp H."/>
            <person name="Overmann J."/>
            <person name="Amann R."/>
            <person name="Jetten M.S.M."/>
            <person name="Mascher T."/>
            <person name="Medema M.H."/>
            <person name="Devos D.P."/>
            <person name="Kaster A.-K."/>
            <person name="Ovreas L."/>
            <person name="Rohde M."/>
            <person name="Galperin M.Y."/>
            <person name="Jogler C."/>
        </authorList>
    </citation>
    <scope>NUCLEOTIDE SEQUENCE [LARGE SCALE GENOMIC DNA]</scope>
    <source>
        <strain evidence="1 2">Mal52</strain>
    </source>
</reference>
<evidence type="ECO:0000313" key="2">
    <source>
        <dbReference type="Proteomes" id="UP000319383"/>
    </source>
</evidence>
<dbReference type="AlphaFoldDB" id="A0A517ZWM2"/>
<evidence type="ECO:0000313" key="1">
    <source>
        <dbReference type="EMBL" id="QDU46881.1"/>
    </source>
</evidence>
<name>A0A517ZWM2_9PLAN</name>
<keyword evidence="2" id="KW-1185">Reference proteome</keyword>
<sequence>MTKRLKNNQRDAQIILPRRPRPVEKGFSTNMANRGFDFSWAMEQLCRDIVGRLDEFSHVRMDQVAVTFAQARRRVPYGLQAKLTPMRFEGGSLTTSRYGREWTVQRLYDHSGENEYLYILTFYLPRFLDHDFREKMITIVHELHHISPHFDGDIRRHSGRYHVHSHSQKEYDAMCARLVDQYLKQKPPAAQHQFLKTNFRKLAKQHGGVVGIRLPVPKLIPLQESA</sequence>
<dbReference type="KEGG" id="sdyn:Mal52_54040"/>
<dbReference type="EMBL" id="CP036276">
    <property type="protein sequence ID" value="QDU46881.1"/>
    <property type="molecule type" value="Genomic_DNA"/>
</dbReference>
<proteinExistence type="predicted"/>
<dbReference type="Proteomes" id="UP000319383">
    <property type="component" value="Chromosome"/>
</dbReference>
<accession>A0A517ZWM2</accession>
<dbReference type="RefSeq" id="WP_231962443.1">
    <property type="nucleotide sequence ID" value="NZ_CP036276.1"/>
</dbReference>
<organism evidence="1 2">
    <name type="scientific">Symmachiella dynata</name>
    <dbReference type="NCBI Taxonomy" id="2527995"/>
    <lineage>
        <taxon>Bacteria</taxon>
        <taxon>Pseudomonadati</taxon>
        <taxon>Planctomycetota</taxon>
        <taxon>Planctomycetia</taxon>
        <taxon>Planctomycetales</taxon>
        <taxon>Planctomycetaceae</taxon>
        <taxon>Symmachiella</taxon>
    </lineage>
</organism>
<protein>
    <submittedName>
        <fullName evidence="1">Uncharacterized protein</fullName>
    </submittedName>
</protein>
<gene>
    <name evidence="1" type="ORF">Mal52_54040</name>
</gene>